<gene>
    <name evidence="4" type="ORF">I1A42_18600</name>
</gene>
<keyword evidence="2" id="KW-0812">Transmembrane</keyword>
<name>A0ABS0GJK8_9VIBR</name>
<feature type="coiled-coil region" evidence="1">
    <location>
        <begin position="26"/>
        <end position="123"/>
    </location>
</feature>
<evidence type="ECO:0000256" key="1">
    <source>
        <dbReference type="SAM" id="Coils"/>
    </source>
</evidence>
<proteinExistence type="predicted"/>
<sequence length="180" mass="20395">MKKLILTVIISLIIFSTFSYANSDMASELLEQINEVENTLQKDNDLLRLRIKNLESRLSKISTDLATAQSLKEDIESKYKDILRKEVSISSIGENINENKITIASLKSEINNLKTEQVKIEGKIDSSQKIVTWVTLIVSVVVVLIGAFFSRTFIELYSNYRVVCSHFPNVQGKELPINKV</sequence>
<keyword evidence="2" id="KW-0472">Membrane</keyword>
<evidence type="ECO:0000313" key="5">
    <source>
        <dbReference type="Proteomes" id="UP000597206"/>
    </source>
</evidence>
<protein>
    <submittedName>
        <fullName evidence="4">Uncharacterized protein</fullName>
    </submittedName>
</protein>
<keyword evidence="3" id="KW-0732">Signal</keyword>
<feature type="signal peptide" evidence="3">
    <location>
        <begin position="1"/>
        <end position="21"/>
    </location>
</feature>
<feature type="transmembrane region" description="Helical" evidence="2">
    <location>
        <begin position="130"/>
        <end position="149"/>
    </location>
</feature>
<dbReference type="RefSeq" id="WP_196124355.1">
    <property type="nucleotide sequence ID" value="NZ_JADPMR010000004.1"/>
</dbReference>
<dbReference type="Proteomes" id="UP000597206">
    <property type="component" value="Unassembled WGS sequence"/>
</dbReference>
<evidence type="ECO:0000256" key="3">
    <source>
        <dbReference type="SAM" id="SignalP"/>
    </source>
</evidence>
<comment type="caution">
    <text evidence="4">The sequence shown here is derived from an EMBL/GenBank/DDBJ whole genome shotgun (WGS) entry which is preliminary data.</text>
</comment>
<keyword evidence="5" id="KW-1185">Reference proteome</keyword>
<dbReference type="EMBL" id="JADPMR010000004">
    <property type="protein sequence ID" value="MBF9002485.1"/>
    <property type="molecule type" value="Genomic_DNA"/>
</dbReference>
<organism evidence="4 5">
    <name type="scientific">Vibrio nitrifigilis</name>
    <dbReference type="NCBI Taxonomy" id="2789781"/>
    <lineage>
        <taxon>Bacteria</taxon>
        <taxon>Pseudomonadati</taxon>
        <taxon>Pseudomonadota</taxon>
        <taxon>Gammaproteobacteria</taxon>
        <taxon>Vibrionales</taxon>
        <taxon>Vibrionaceae</taxon>
        <taxon>Vibrio</taxon>
    </lineage>
</organism>
<keyword evidence="1" id="KW-0175">Coiled coil</keyword>
<feature type="chain" id="PRO_5046109074" evidence="3">
    <location>
        <begin position="22"/>
        <end position="180"/>
    </location>
</feature>
<evidence type="ECO:0000256" key="2">
    <source>
        <dbReference type="SAM" id="Phobius"/>
    </source>
</evidence>
<accession>A0ABS0GJK8</accession>
<keyword evidence="2" id="KW-1133">Transmembrane helix</keyword>
<reference evidence="4 5" key="1">
    <citation type="submission" date="2020-11" db="EMBL/GenBank/DDBJ databases">
        <title>Vibrio nitrifigilis sp. nov., a marine nitrogen-fixing bacterium isolated from the lagoon sediment of an islet inside an atoll.</title>
        <authorList>
            <person name="Wang L.-T."/>
            <person name="Shieh W.Y."/>
        </authorList>
    </citation>
    <scope>NUCLEOTIDE SEQUENCE [LARGE SCALE GENOMIC DNA]</scope>
    <source>
        <strain evidence="4 5">NFV-1</strain>
    </source>
</reference>
<evidence type="ECO:0000313" key="4">
    <source>
        <dbReference type="EMBL" id="MBF9002485.1"/>
    </source>
</evidence>